<proteinExistence type="predicted"/>
<protein>
    <recommendedName>
        <fullName evidence="4">Cytochrome b-c1 complex subunit 10</fullName>
    </recommendedName>
</protein>
<evidence type="ECO:0008006" key="4">
    <source>
        <dbReference type="Google" id="ProtNLM"/>
    </source>
</evidence>
<dbReference type="EMBL" id="JABELV010000147">
    <property type="protein sequence ID" value="KAG7529502.1"/>
    <property type="molecule type" value="Genomic_DNA"/>
</dbReference>
<evidence type="ECO:0000313" key="3">
    <source>
        <dbReference type="Proteomes" id="UP000812966"/>
    </source>
</evidence>
<dbReference type="InterPro" id="IPR019182">
    <property type="entry name" value="Cytochrome_b-c1_su10_fun"/>
</dbReference>
<feature type="transmembrane region" description="Helical" evidence="1">
    <location>
        <begin position="28"/>
        <end position="49"/>
    </location>
</feature>
<dbReference type="PANTHER" id="PTHR28254">
    <property type="entry name" value="CYTOCHROME B-C1 COMPLEX SUBUNIT 10"/>
    <property type="match status" value="1"/>
</dbReference>
<evidence type="ECO:0000313" key="2">
    <source>
        <dbReference type="EMBL" id="KAG7529502.1"/>
    </source>
</evidence>
<gene>
    <name evidence="2" type="ORF">FFLO_05609</name>
</gene>
<dbReference type="Proteomes" id="UP000812966">
    <property type="component" value="Unassembled WGS sequence"/>
</dbReference>
<keyword evidence="1" id="KW-0812">Transmembrane</keyword>
<keyword evidence="1" id="KW-0472">Membrane</keyword>
<keyword evidence="1" id="KW-1133">Transmembrane helix</keyword>
<organism evidence="2 3">
    <name type="scientific">Filobasidium floriforme</name>
    <dbReference type="NCBI Taxonomy" id="5210"/>
    <lineage>
        <taxon>Eukaryota</taxon>
        <taxon>Fungi</taxon>
        <taxon>Dikarya</taxon>
        <taxon>Basidiomycota</taxon>
        <taxon>Agaricomycotina</taxon>
        <taxon>Tremellomycetes</taxon>
        <taxon>Filobasidiales</taxon>
        <taxon>Filobasidiaceae</taxon>
        <taxon>Filobasidium</taxon>
    </lineage>
</organism>
<dbReference type="GO" id="GO:0005739">
    <property type="term" value="C:mitochondrion"/>
    <property type="evidence" value="ECO:0007669"/>
    <property type="project" value="GOC"/>
</dbReference>
<sequence length="75" mass="8497">MNSSLRFKNPVRLGHITPEKIRKFQPTLMFWGAGAAGAVGLFLSSIPIFKHDILHKVPIINLYFQDNTPDCDKPF</sequence>
<evidence type="ECO:0000256" key="1">
    <source>
        <dbReference type="SAM" id="Phobius"/>
    </source>
</evidence>
<name>A0A8K0JIR8_9TREE</name>
<dbReference type="GO" id="GO:0006122">
    <property type="term" value="P:mitochondrial electron transport, ubiquinol to cytochrome c"/>
    <property type="evidence" value="ECO:0007669"/>
    <property type="project" value="InterPro"/>
</dbReference>
<accession>A0A8K0JIR8</accession>
<dbReference type="Pfam" id="PF09796">
    <property type="entry name" value="QCR10"/>
    <property type="match status" value="1"/>
</dbReference>
<keyword evidence="3" id="KW-1185">Reference proteome</keyword>
<reference evidence="2" key="1">
    <citation type="submission" date="2020-04" db="EMBL/GenBank/DDBJ databases">
        <title>Analysis of mating type loci in Filobasidium floriforme.</title>
        <authorList>
            <person name="Nowrousian M."/>
        </authorList>
    </citation>
    <scope>NUCLEOTIDE SEQUENCE</scope>
    <source>
        <strain evidence="2">CBS 6242</strain>
    </source>
</reference>
<dbReference type="AlphaFoldDB" id="A0A8K0JIR8"/>
<dbReference type="PANTHER" id="PTHR28254:SF1">
    <property type="entry name" value="CYTOCHROME B-C1 COMPLEX SUBUNIT 10, MITOCHONDRIAL"/>
    <property type="match status" value="1"/>
</dbReference>
<comment type="caution">
    <text evidence="2">The sequence shown here is derived from an EMBL/GenBank/DDBJ whole genome shotgun (WGS) entry which is preliminary data.</text>
</comment>